<dbReference type="AlphaFoldDB" id="A0A553PY00"/>
<gene>
    <name evidence="2" type="ORF">DNTS_005864</name>
</gene>
<dbReference type="Proteomes" id="UP000316079">
    <property type="component" value="Unassembled WGS sequence"/>
</dbReference>
<comment type="caution">
    <text evidence="2">The sequence shown here is derived from an EMBL/GenBank/DDBJ whole genome shotgun (WGS) entry which is preliminary data.</text>
</comment>
<dbReference type="EMBL" id="SRMA01026548">
    <property type="protein sequence ID" value="TRY82560.1"/>
    <property type="molecule type" value="Genomic_DNA"/>
</dbReference>
<evidence type="ECO:0000313" key="2">
    <source>
        <dbReference type="EMBL" id="TRY82560.1"/>
    </source>
</evidence>
<feature type="compositionally biased region" description="Polar residues" evidence="1">
    <location>
        <begin position="54"/>
        <end position="63"/>
    </location>
</feature>
<proteinExistence type="predicted"/>
<feature type="non-terminal residue" evidence="2">
    <location>
        <position position="63"/>
    </location>
</feature>
<protein>
    <submittedName>
        <fullName evidence="2">Uncharacterized protein</fullName>
    </submittedName>
</protein>
<evidence type="ECO:0000256" key="1">
    <source>
        <dbReference type="SAM" id="MobiDB-lite"/>
    </source>
</evidence>
<organism evidence="2 3">
    <name type="scientific">Danionella cerebrum</name>
    <dbReference type="NCBI Taxonomy" id="2873325"/>
    <lineage>
        <taxon>Eukaryota</taxon>
        <taxon>Metazoa</taxon>
        <taxon>Chordata</taxon>
        <taxon>Craniata</taxon>
        <taxon>Vertebrata</taxon>
        <taxon>Euteleostomi</taxon>
        <taxon>Actinopterygii</taxon>
        <taxon>Neopterygii</taxon>
        <taxon>Teleostei</taxon>
        <taxon>Ostariophysi</taxon>
        <taxon>Cypriniformes</taxon>
        <taxon>Danionidae</taxon>
        <taxon>Danioninae</taxon>
        <taxon>Danionella</taxon>
    </lineage>
</organism>
<name>A0A553PY00_9TELE</name>
<accession>A0A553PY00</accession>
<reference evidence="2 3" key="1">
    <citation type="journal article" date="2019" name="Sci. Data">
        <title>Hybrid genome assembly and annotation of Danionella translucida.</title>
        <authorList>
            <person name="Kadobianskyi M."/>
            <person name="Schulze L."/>
            <person name="Schuelke M."/>
            <person name="Judkewitz B."/>
        </authorList>
    </citation>
    <scope>NUCLEOTIDE SEQUENCE [LARGE SCALE GENOMIC DNA]</scope>
    <source>
        <strain evidence="2 3">Bolton</strain>
    </source>
</reference>
<sequence>MTLLSDNLIRLPLKCTGRKDEGCVNMSDGGEQSDPHKLQSSSCLKKPPGVSCAAISSPNDLID</sequence>
<feature type="region of interest" description="Disordered" evidence="1">
    <location>
        <begin position="26"/>
        <end position="63"/>
    </location>
</feature>
<keyword evidence="3" id="KW-1185">Reference proteome</keyword>
<evidence type="ECO:0000313" key="3">
    <source>
        <dbReference type="Proteomes" id="UP000316079"/>
    </source>
</evidence>